<evidence type="ECO:0000256" key="1">
    <source>
        <dbReference type="ARBA" id="ARBA00004496"/>
    </source>
</evidence>
<reference evidence="12" key="1">
    <citation type="submission" date="2017-02" db="UniProtKB">
        <authorList>
            <consortium name="WormBaseParasite"/>
        </authorList>
    </citation>
    <scope>IDENTIFICATION</scope>
</reference>
<comment type="function">
    <text evidence="8">F-actin regulator involved in anterograde Golgi to endosome transport: upon ubiquitination via 'Lys-33'-linked ubiquitin chains by the BCR(KLHL20) E3 ubiquitin ligase complex, interacts with EPS15 and localizes to the trans-Golgi network, where it promotes actin polymerization, thereby facilitating post-Golgi trafficking. May play a role in the maintenance of the Golgi apparatus morphology.</text>
</comment>
<evidence type="ECO:0000256" key="3">
    <source>
        <dbReference type="ARBA" id="ARBA00013347"/>
    </source>
</evidence>
<dbReference type="SMART" id="SM01166">
    <property type="entry name" value="DUF1899"/>
    <property type="match status" value="2"/>
</dbReference>
<evidence type="ECO:0000313" key="10">
    <source>
        <dbReference type="EMBL" id="VDD87156.1"/>
    </source>
</evidence>
<keyword evidence="11" id="KW-1185">Reference proteome</keyword>
<comment type="subcellular location">
    <subcellularLocation>
        <location evidence="1">Cytoplasm</location>
    </subcellularLocation>
</comment>
<keyword evidence="4" id="KW-0963">Cytoplasm</keyword>
<organism evidence="12">
    <name type="scientific">Enterobius vermicularis</name>
    <name type="common">Human pinworm</name>
    <dbReference type="NCBI Taxonomy" id="51028"/>
    <lineage>
        <taxon>Eukaryota</taxon>
        <taxon>Metazoa</taxon>
        <taxon>Ecdysozoa</taxon>
        <taxon>Nematoda</taxon>
        <taxon>Chromadorea</taxon>
        <taxon>Rhabditida</taxon>
        <taxon>Spirurina</taxon>
        <taxon>Oxyuridomorpha</taxon>
        <taxon>Oxyuroidea</taxon>
        <taxon>Oxyuridae</taxon>
        <taxon>Enterobius</taxon>
    </lineage>
</organism>
<dbReference type="InterPro" id="IPR036322">
    <property type="entry name" value="WD40_repeat_dom_sf"/>
</dbReference>
<dbReference type="Pfam" id="PF00400">
    <property type="entry name" value="WD40"/>
    <property type="match status" value="1"/>
</dbReference>
<dbReference type="InterPro" id="IPR015048">
    <property type="entry name" value="DUF1899"/>
</dbReference>
<dbReference type="InterPro" id="IPR001680">
    <property type="entry name" value="WD40_rpt"/>
</dbReference>
<dbReference type="SUPFAM" id="SSF101908">
    <property type="entry name" value="Putative isomerase YbhE"/>
    <property type="match status" value="1"/>
</dbReference>
<comment type="similarity">
    <text evidence="2">Belongs to the WD repeat coronin family.</text>
</comment>
<evidence type="ECO:0000259" key="9">
    <source>
        <dbReference type="SMART" id="SM01166"/>
    </source>
</evidence>
<evidence type="ECO:0000313" key="12">
    <source>
        <dbReference type="WBParaSite" id="EVEC_0000259101-mRNA-1"/>
    </source>
</evidence>
<dbReference type="InterPro" id="IPR015505">
    <property type="entry name" value="Coronin"/>
</dbReference>
<feature type="domain" description="DUF1899" evidence="9">
    <location>
        <begin position="4"/>
        <end position="66"/>
    </location>
</feature>
<evidence type="ECO:0000256" key="4">
    <source>
        <dbReference type="ARBA" id="ARBA00022490"/>
    </source>
</evidence>
<accession>A0A0N4UYD9</accession>
<dbReference type="PANTHER" id="PTHR10856:SF20">
    <property type="entry name" value="CORONIN-7"/>
    <property type="match status" value="1"/>
</dbReference>
<feature type="domain" description="DUF1899" evidence="9">
    <location>
        <begin position="372"/>
        <end position="435"/>
    </location>
</feature>
<protein>
    <recommendedName>
        <fullName evidence="3">Coronin-7</fullName>
    </recommendedName>
</protein>
<dbReference type="PANTHER" id="PTHR10856">
    <property type="entry name" value="CORONIN"/>
    <property type="match status" value="1"/>
</dbReference>
<sequence>MAWRFAPSKYKNTTPRAPKKEETLFDVPVGILLMGNNGIQCSATHMAFGLEGEGGKLGILPIDARGRRQRSEMKIICAYAEPLNDFSFFPFDPTLLATCSRDEKVCLKTSTSTVFHRNRSEISRGAVYDPRSSTSEVGKFNLHSGTGRESRILFVDENKFISSGFTNQRSQEVRLCDARKNGAVIYGQEYASSTGILIPLYDYDTKLLFLVGKGTNKLIITEIQEKAPQISPVFNFVMQNQTIGACLGCKYDLDVMSGEVNRVYQLAKSSITPVPCIVPRRSYHDFHQDLFPNTIGGEAGCTSAQWLSGTDAEPARISLDPAKNEVPFFGGQDRRPSSRPRQLSTGEILDVEAAAESVENREDSEERSQIKSIIGLASKYRHVETVSGGKQTTFSNVRNVNTRMPFESNGFCVSAKYAAIPLATPVGAVSLGNITKLPDGVIDALQNETCLNDLVWNPFDSETLACALDNGQINFWRIENMETPLVLLEPADTLKVVYTFRYNPVAADIMAVAIHSEERTVSVWNVSTKECIWETSPHKEGAVLAMAWSADGRKLATVGRDFKVCVFKPQMGGDSKPILESPRGARIVFACEDTVLVLVNFRSSTRIVTLLNVENLNPLGAQQVDVSSQPLAPFYDYDSSVLFLTGKGDRQITMFEIMATAPFFLPLSPGTFSTTHQAISMGHKVECDVRIVEFMKGWRLTEKTIELLSFRVPRVKKDAFQCDIFPDALVTWMPSLTATEWTSGSEEEPFMTDLCPPGLQRGWLLVSLLYSCFQIQMGLSKRIAEDHTLEQDKMEVSY</sequence>
<keyword evidence="7" id="KW-0009">Actin-binding</keyword>
<evidence type="ECO:0000256" key="6">
    <source>
        <dbReference type="ARBA" id="ARBA00022737"/>
    </source>
</evidence>
<dbReference type="SMART" id="SM00320">
    <property type="entry name" value="WD40"/>
    <property type="match status" value="3"/>
</dbReference>
<reference evidence="10 11" key="2">
    <citation type="submission" date="2018-10" db="EMBL/GenBank/DDBJ databases">
        <authorList>
            <consortium name="Pathogen Informatics"/>
        </authorList>
    </citation>
    <scope>NUCLEOTIDE SEQUENCE [LARGE SCALE GENOMIC DNA]</scope>
</reference>
<evidence type="ECO:0000313" key="11">
    <source>
        <dbReference type="Proteomes" id="UP000274131"/>
    </source>
</evidence>
<name>A0A0N4UYD9_ENTVE</name>
<dbReference type="InterPro" id="IPR015943">
    <property type="entry name" value="WD40/YVTN_repeat-like_dom_sf"/>
</dbReference>
<evidence type="ECO:0000256" key="2">
    <source>
        <dbReference type="ARBA" id="ARBA00009482"/>
    </source>
</evidence>
<evidence type="ECO:0000256" key="7">
    <source>
        <dbReference type="ARBA" id="ARBA00023203"/>
    </source>
</evidence>
<dbReference type="STRING" id="51028.A0A0N4UYD9"/>
<dbReference type="Pfam" id="PF16300">
    <property type="entry name" value="WD40_4"/>
    <property type="match status" value="2"/>
</dbReference>
<gene>
    <name evidence="10" type="ORF">EVEC_LOCUS2299</name>
</gene>
<dbReference type="GO" id="GO:0003779">
    <property type="term" value="F:actin binding"/>
    <property type="evidence" value="ECO:0007669"/>
    <property type="project" value="UniProtKB-KW"/>
</dbReference>
<dbReference type="OrthoDB" id="1850764at2759"/>
<dbReference type="SUPFAM" id="SSF50978">
    <property type="entry name" value="WD40 repeat-like"/>
    <property type="match status" value="1"/>
</dbReference>
<dbReference type="Pfam" id="PF08953">
    <property type="entry name" value="DUF1899"/>
    <property type="match status" value="2"/>
</dbReference>
<evidence type="ECO:0000256" key="5">
    <source>
        <dbReference type="ARBA" id="ARBA00022574"/>
    </source>
</evidence>
<evidence type="ECO:0000256" key="8">
    <source>
        <dbReference type="ARBA" id="ARBA00024838"/>
    </source>
</evidence>
<dbReference type="EMBL" id="UXUI01007355">
    <property type="protein sequence ID" value="VDD87156.1"/>
    <property type="molecule type" value="Genomic_DNA"/>
</dbReference>
<dbReference type="Proteomes" id="UP000274131">
    <property type="component" value="Unassembled WGS sequence"/>
</dbReference>
<dbReference type="SMART" id="SM01167">
    <property type="entry name" value="DUF1900"/>
    <property type="match status" value="2"/>
</dbReference>
<dbReference type="WBParaSite" id="EVEC_0000259101-mRNA-1">
    <property type="protein sequence ID" value="EVEC_0000259101-mRNA-1"/>
    <property type="gene ID" value="EVEC_0000259101"/>
</dbReference>
<keyword evidence="5" id="KW-0853">WD repeat</keyword>
<dbReference type="Gene3D" id="2.130.10.10">
    <property type="entry name" value="YVTN repeat-like/Quinoprotein amine dehydrogenase"/>
    <property type="match status" value="3"/>
</dbReference>
<keyword evidence="6" id="KW-0677">Repeat</keyword>
<dbReference type="GO" id="GO:0005737">
    <property type="term" value="C:cytoplasm"/>
    <property type="evidence" value="ECO:0007669"/>
    <property type="project" value="UniProtKB-SubCell"/>
</dbReference>
<dbReference type="AlphaFoldDB" id="A0A0N4UYD9"/>
<proteinExistence type="inferred from homology"/>